<evidence type="ECO:0000313" key="1">
    <source>
        <dbReference type="EMBL" id="RJE19069.1"/>
    </source>
</evidence>
<proteinExistence type="predicted"/>
<dbReference type="EMBL" id="MVGC01000454">
    <property type="protein sequence ID" value="RJE19069.1"/>
    <property type="molecule type" value="Genomic_DNA"/>
</dbReference>
<organism evidence="1 2">
    <name type="scientific">Aspergillus sclerotialis</name>
    <dbReference type="NCBI Taxonomy" id="2070753"/>
    <lineage>
        <taxon>Eukaryota</taxon>
        <taxon>Fungi</taxon>
        <taxon>Dikarya</taxon>
        <taxon>Ascomycota</taxon>
        <taxon>Pezizomycotina</taxon>
        <taxon>Eurotiomycetes</taxon>
        <taxon>Eurotiomycetidae</taxon>
        <taxon>Eurotiales</taxon>
        <taxon>Aspergillaceae</taxon>
        <taxon>Aspergillus</taxon>
        <taxon>Aspergillus subgen. Polypaecilum</taxon>
    </lineage>
</organism>
<dbReference type="Proteomes" id="UP000266188">
    <property type="component" value="Unassembled WGS sequence"/>
</dbReference>
<keyword evidence="2" id="KW-1185">Reference proteome</keyword>
<gene>
    <name evidence="1" type="ORF">PHISCL_08594</name>
</gene>
<dbReference type="AlphaFoldDB" id="A0A3A2Z7K2"/>
<reference evidence="2" key="1">
    <citation type="submission" date="2017-02" db="EMBL/GenBank/DDBJ databases">
        <authorList>
            <person name="Tafer H."/>
            <person name="Lopandic K."/>
        </authorList>
    </citation>
    <scope>NUCLEOTIDE SEQUENCE [LARGE SCALE GENOMIC DNA]</scope>
    <source>
        <strain evidence="2">CBS 366.77</strain>
    </source>
</reference>
<protein>
    <submittedName>
        <fullName evidence="1">Uncharacterized protein</fullName>
    </submittedName>
</protein>
<accession>A0A3A2Z7K2</accession>
<evidence type="ECO:0000313" key="2">
    <source>
        <dbReference type="Proteomes" id="UP000266188"/>
    </source>
</evidence>
<comment type="caution">
    <text evidence="1">The sequence shown here is derived from an EMBL/GenBank/DDBJ whole genome shotgun (WGS) entry which is preliminary data.</text>
</comment>
<sequence length="209" mass="23667">MAPMRPEQWLAVALNDEFLQGYEDDDLSEPSETPTAKFIYIYVHPESDEPFQTWQDAYNQYRLLHYHSEPDHYGEVPPEVEDEFEPAEVEVDNDPEPDWALTAAQQAHRPLPVTEDVIILGNREIDRACVYIFALVLSVPSNGRCGNGECAEDSGMAINDVIDNVLNYGNDPVGKRIYKKFGSSYLKIRIRDKVTVNDGGATCSTDFLY</sequence>
<name>A0A3A2Z7K2_9EURO</name>